<dbReference type="AlphaFoldDB" id="A0A8J8MGH3"/>
<evidence type="ECO:0000256" key="3">
    <source>
        <dbReference type="ARBA" id="ARBA00023211"/>
    </source>
</evidence>
<dbReference type="SUPFAM" id="SSF51182">
    <property type="entry name" value="RmlC-like cupins"/>
    <property type="match status" value="1"/>
</dbReference>
<dbReference type="InterPro" id="IPR010864">
    <property type="entry name" value="D-lyxose_isomer"/>
</dbReference>
<dbReference type="RefSeq" id="WP_212696490.1">
    <property type="nucleotide sequence ID" value="NZ_CP058649.1"/>
</dbReference>
<evidence type="ECO:0000256" key="4">
    <source>
        <dbReference type="ARBA" id="ARBA00023235"/>
    </source>
</evidence>
<comment type="similarity">
    <text evidence="7">Belongs to the D-lyxose ketol-isomerase family.</text>
</comment>
<dbReference type="EC" id="5.3.1.15" evidence="8"/>
<organism evidence="9 10">
    <name type="scientific">Vallitalea pronyensis</name>
    <dbReference type="NCBI Taxonomy" id="1348613"/>
    <lineage>
        <taxon>Bacteria</taxon>
        <taxon>Bacillati</taxon>
        <taxon>Bacillota</taxon>
        <taxon>Clostridia</taxon>
        <taxon>Lachnospirales</taxon>
        <taxon>Vallitaleaceae</taxon>
        <taxon>Vallitalea</taxon>
    </lineage>
</organism>
<comment type="cofactor">
    <cofactor evidence="1">
        <name>Mn(2+)</name>
        <dbReference type="ChEBI" id="CHEBI:29035"/>
    </cofactor>
</comment>
<dbReference type="GO" id="GO:0047828">
    <property type="term" value="F:D-lyxose ketol-isomerase activity"/>
    <property type="evidence" value="ECO:0007669"/>
    <property type="project" value="UniProtKB-EC"/>
</dbReference>
<dbReference type="InterPro" id="IPR011051">
    <property type="entry name" value="RmlC_Cupin_sf"/>
</dbReference>
<keyword evidence="2" id="KW-0479">Metal-binding</keyword>
<dbReference type="Pfam" id="PF07385">
    <property type="entry name" value="Lyx_isomer"/>
    <property type="match status" value="1"/>
</dbReference>
<keyword evidence="10" id="KW-1185">Reference proteome</keyword>
<name>A0A8J8MGH3_9FIRM</name>
<evidence type="ECO:0000256" key="7">
    <source>
        <dbReference type="ARBA" id="ARBA00044951"/>
    </source>
</evidence>
<dbReference type="EMBL" id="CP058649">
    <property type="protein sequence ID" value="QUI21031.1"/>
    <property type="molecule type" value="Genomic_DNA"/>
</dbReference>
<protein>
    <recommendedName>
        <fullName evidence="8">D-lyxose ketol-isomerase</fullName>
        <ecNumber evidence="8">5.3.1.15</ecNumber>
    </recommendedName>
</protein>
<proteinExistence type="inferred from homology"/>
<evidence type="ECO:0000256" key="5">
    <source>
        <dbReference type="ARBA" id="ARBA00023277"/>
    </source>
</evidence>
<dbReference type="Proteomes" id="UP000683246">
    <property type="component" value="Chromosome"/>
</dbReference>
<keyword evidence="3" id="KW-0464">Manganese</keyword>
<reference evidence="9" key="1">
    <citation type="submission" date="2020-07" db="EMBL/GenBank/DDBJ databases">
        <title>Vallitalea pronyensis genome.</title>
        <authorList>
            <person name="Postec A."/>
        </authorList>
    </citation>
    <scope>NUCLEOTIDE SEQUENCE</scope>
    <source>
        <strain evidence="9">FatNI3</strain>
    </source>
</reference>
<evidence type="ECO:0000313" key="9">
    <source>
        <dbReference type="EMBL" id="QUI21031.1"/>
    </source>
</evidence>
<dbReference type="CDD" id="cd20308">
    <property type="entry name" value="cupin_YdaE"/>
    <property type="match status" value="1"/>
</dbReference>
<evidence type="ECO:0000256" key="8">
    <source>
        <dbReference type="ARBA" id="ARBA00044972"/>
    </source>
</evidence>
<evidence type="ECO:0000313" key="10">
    <source>
        <dbReference type="Proteomes" id="UP000683246"/>
    </source>
</evidence>
<dbReference type="InterPro" id="IPR014710">
    <property type="entry name" value="RmlC-like_jellyroll"/>
</dbReference>
<keyword evidence="4 9" id="KW-0413">Isomerase</keyword>
<dbReference type="GO" id="GO:0046872">
    <property type="term" value="F:metal ion binding"/>
    <property type="evidence" value="ECO:0007669"/>
    <property type="project" value="UniProtKB-KW"/>
</dbReference>
<keyword evidence="5" id="KW-0119">Carbohydrate metabolism</keyword>
<evidence type="ECO:0000256" key="2">
    <source>
        <dbReference type="ARBA" id="ARBA00022723"/>
    </source>
</evidence>
<dbReference type="Gene3D" id="2.60.120.10">
    <property type="entry name" value="Jelly Rolls"/>
    <property type="match status" value="1"/>
</dbReference>
<evidence type="ECO:0000256" key="1">
    <source>
        <dbReference type="ARBA" id="ARBA00001936"/>
    </source>
</evidence>
<gene>
    <name evidence="9" type="ORF">HZI73_01405</name>
</gene>
<comment type="catalytic activity">
    <reaction evidence="6">
        <text>D-lyxose = D-xylulose</text>
        <dbReference type="Rhea" id="RHEA:14201"/>
        <dbReference type="ChEBI" id="CHEBI:16789"/>
        <dbReference type="ChEBI" id="CHEBI:17140"/>
        <dbReference type="EC" id="5.3.1.15"/>
    </reaction>
</comment>
<accession>A0A8J8MGH3</accession>
<sequence>MNCQQVTAYQNQALNYLKKAHIVLTPLEIHNIEIVDFGLGNFEEVGLAIVTYVNTSRVCAKELVLLPHQICPEHIHPPYEHEDGHLEPGKEETFRCRYGQVNLYVKSEKEAYGERLHPEGHNHCAHESHEIRLKEGEQYTLLPHTKHWFQAGEKGAVISEFSTQSRDALDIFTDPRIQRIPTMVDEKEGNT</sequence>
<evidence type="ECO:0000256" key="6">
    <source>
        <dbReference type="ARBA" id="ARBA00044907"/>
    </source>
</evidence>
<dbReference type="KEGG" id="vpy:HZI73_01405"/>